<dbReference type="AlphaFoldDB" id="A0A239AJ32"/>
<sequence length="46" mass="5484">MLRPEIVLQLFFKNYKKSLIYRKNGFYLHFSLNSGGGGKLIFKRLF</sequence>
<protein>
    <submittedName>
        <fullName evidence="1">Uncharacterized protein</fullName>
    </submittedName>
</protein>
<organism evidence="1 2">
    <name type="scientific">Belliella buryatensis</name>
    <dbReference type="NCBI Taxonomy" id="1500549"/>
    <lineage>
        <taxon>Bacteria</taxon>
        <taxon>Pseudomonadati</taxon>
        <taxon>Bacteroidota</taxon>
        <taxon>Cytophagia</taxon>
        <taxon>Cytophagales</taxon>
        <taxon>Cyclobacteriaceae</taxon>
        <taxon>Belliella</taxon>
    </lineage>
</organism>
<accession>A0A239AJ32</accession>
<evidence type="ECO:0000313" key="1">
    <source>
        <dbReference type="EMBL" id="SNR95044.1"/>
    </source>
</evidence>
<dbReference type="Proteomes" id="UP000198480">
    <property type="component" value="Unassembled WGS sequence"/>
</dbReference>
<dbReference type="EMBL" id="FZOK01000001">
    <property type="protein sequence ID" value="SNR95044.1"/>
    <property type="molecule type" value="Genomic_DNA"/>
</dbReference>
<gene>
    <name evidence="1" type="ORF">SAMN06295967_101155</name>
</gene>
<name>A0A239AJ32_9BACT</name>
<proteinExistence type="predicted"/>
<keyword evidence="2" id="KW-1185">Reference proteome</keyword>
<evidence type="ECO:0000313" key="2">
    <source>
        <dbReference type="Proteomes" id="UP000198480"/>
    </source>
</evidence>
<reference evidence="2" key="1">
    <citation type="submission" date="2017-06" db="EMBL/GenBank/DDBJ databases">
        <authorList>
            <person name="Varghese N."/>
            <person name="Submissions S."/>
        </authorList>
    </citation>
    <scope>NUCLEOTIDE SEQUENCE [LARGE SCALE GENOMIC DNA]</scope>
    <source>
        <strain evidence="2">5C</strain>
    </source>
</reference>